<feature type="domain" description="Phosphodiester glycosidase" evidence="2">
    <location>
        <begin position="108"/>
        <end position="291"/>
    </location>
</feature>
<evidence type="ECO:0000313" key="3">
    <source>
        <dbReference type="EMBL" id="SFG15850.1"/>
    </source>
</evidence>
<organism evidence="3 4">
    <name type="scientific">Pontibacter chinhatensis</name>
    <dbReference type="NCBI Taxonomy" id="1436961"/>
    <lineage>
        <taxon>Bacteria</taxon>
        <taxon>Pseudomonadati</taxon>
        <taxon>Bacteroidota</taxon>
        <taxon>Cytophagia</taxon>
        <taxon>Cytophagales</taxon>
        <taxon>Hymenobacteraceae</taxon>
        <taxon>Pontibacter</taxon>
    </lineage>
</organism>
<evidence type="ECO:0000313" key="4">
    <source>
        <dbReference type="Proteomes" id="UP000198724"/>
    </source>
</evidence>
<gene>
    <name evidence="3" type="ORF">SAMN05421739_1011058</name>
</gene>
<dbReference type="Pfam" id="PF09992">
    <property type="entry name" value="NAGPA"/>
    <property type="match status" value="1"/>
</dbReference>
<dbReference type="InterPro" id="IPR018711">
    <property type="entry name" value="NAGPA"/>
</dbReference>
<feature type="chain" id="PRO_5011733196" description="Phosphodiester glycosidase domain-containing protein" evidence="1">
    <location>
        <begin position="22"/>
        <end position="294"/>
    </location>
</feature>
<keyword evidence="1" id="KW-0732">Signal</keyword>
<name>A0A1I2PJW7_9BACT</name>
<proteinExistence type="predicted"/>
<dbReference type="RefSeq" id="WP_092099400.1">
    <property type="nucleotide sequence ID" value="NZ_FOOT01000001.1"/>
</dbReference>
<dbReference type="OrthoDB" id="9809781at2"/>
<accession>A0A1I2PJW7</accession>
<evidence type="ECO:0000256" key="1">
    <source>
        <dbReference type="SAM" id="SignalP"/>
    </source>
</evidence>
<dbReference type="EMBL" id="FOOT01000001">
    <property type="protein sequence ID" value="SFG15850.1"/>
    <property type="molecule type" value="Genomic_DNA"/>
</dbReference>
<feature type="signal peptide" evidence="1">
    <location>
        <begin position="1"/>
        <end position="21"/>
    </location>
</feature>
<dbReference type="PANTHER" id="PTHR40446:SF2">
    <property type="entry name" value="N-ACETYLGLUCOSAMINE-1-PHOSPHODIESTER ALPHA-N-ACETYLGLUCOSAMINIDASE"/>
    <property type="match status" value="1"/>
</dbReference>
<reference evidence="4" key="1">
    <citation type="submission" date="2016-10" db="EMBL/GenBank/DDBJ databases">
        <authorList>
            <person name="Varghese N."/>
            <person name="Submissions S."/>
        </authorList>
    </citation>
    <scope>NUCLEOTIDE SEQUENCE [LARGE SCALE GENOMIC DNA]</scope>
    <source>
        <strain evidence="4">LP51</strain>
    </source>
</reference>
<sequence length="294" mass="32004">MKKLLALLLLPAMLLAGCSKDEVTPDNTPPVVQVPQTVAEQLANATWETKKVSESIVWKYKHFDNLFNSNQSITILEIDLKDEKLKVDMPYVTSGFLKTSEGAARVRATAAINGSYFDTSKGGSTVFFKKDGQVINTTRSGFTPYRENAGFAIAADRSISIEKKPAAGWSSLSEANTLLTSGPLLVYEDKPVTQVQEVFNTNRHPRTAVGLTADNRLIAVVVDGRFSEAHGMTTEELATVMHALGCVEAMNLDGGGSSTAWLRNRGVVNYPCDNKKFDHEGERGVATVIAFVEE</sequence>
<dbReference type="AlphaFoldDB" id="A0A1I2PJW7"/>
<dbReference type="Proteomes" id="UP000198724">
    <property type="component" value="Unassembled WGS sequence"/>
</dbReference>
<protein>
    <recommendedName>
        <fullName evidence="2">Phosphodiester glycosidase domain-containing protein</fullName>
    </recommendedName>
</protein>
<keyword evidence="4" id="KW-1185">Reference proteome</keyword>
<dbReference type="PROSITE" id="PS51257">
    <property type="entry name" value="PROKAR_LIPOPROTEIN"/>
    <property type="match status" value="1"/>
</dbReference>
<evidence type="ECO:0000259" key="2">
    <source>
        <dbReference type="Pfam" id="PF09992"/>
    </source>
</evidence>
<dbReference type="PANTHER" id="PTHR40446">
    <property type="entry name" value="N-ACETYLGLUCOSAMINE-1-PHOSPHODIESTER ALPHA-N-ACETYLGLUCOSAMINIDASE"/>
    <property type="match status" value="1"/>
</dbReference>
<dbReference type="STRING" id="1436961.SAMN05421739_1011058"/>